<reference evidence="2" key="1">
    <citation type="submission" date="2018-02" db="EMBL/GenBank/DDBJ databases">
        <title>Rhizophora mucronata_Transcriptome.</title>
        <authorList>
            <person name="Meera S.P."/>
            <person name="Sreeshan A."/>
            <person name="Augustine A."/>
        </authorList>
    </citation>
    <scope>NUCLEOTIDE SEQUENCE</scope>
    <source>
        <tissue evidence="2">Leaf</tissue>
    </source>
</reference>
<evidence type="ECO:0000313" key="2">
    <source>
        <dbReference type="EMBL" id="MBX32707.1"/>
    </source>
</evidence>
<dbReference type="EMBL" id="GGEC01052223">
    <property type="protein sequence ID" value="MBX32707.1"/>
    <property type="molecule type" value="Transcribed_RNA"/>
</dbReference>
<feature type="region of interest" description="Disordered" evidence="1">
    <location>
        <begin position="29"/>
        <end position="65"/>
    </location>
</feature>
<proteinExistence type="predicted"/>
<protein>
    <submittedName>
        <fullName evidence="2">Aldehyde dehydrogenase</fullName>
    </submittedName>
</protein>
<evidence type="ECO:0000256" key="1">
    <source>
        <dbReference type="SAM" id="MobiDB-lite"/>
    </source>
</evidence>
<name>A0A2P2MR62_RHIMU</name>
<feature type="compositionally biased region" description="Basic and acidic residues" evidence="1">
    <location>
        <begin position="29"/>
        <end position="50"/>
    </location>
</feature>
<accession>A0A2P2MR62</accession>
<organism evidence="2">
    <name type="scientific">Rhizophora mucronata</name>
    <name type="common">Asiatic mangrove</name>
    <dbReference type="NCBI Taxonomy" id="61149"/>
    <lineage>
        <taxon>Eukaryota</taxon>
        <taxon>Viridiplantae</taxon>
        <taxon>Streptophyta</taxon>
        <taxon>Embryophyta</taxon>
        <taxon>Tracheophyta</taxon>
        <taxon>Spermatophyta</taxon>
        <taxon>Magnoliopsida</taxon>
        <taxon>eudicotyledons</taxon>
        <taxon>Gunneridae</taxon>
        <taxon>Pentapetalae</taxon>
        <taxon>rosids</taxon>
        <taxon>fabids</taxon>
        <taxon>Malpighiales</taxon>
        <taxon>Rhizophoraceae</taxon>
        <taxon>Rhizophora</taxon>
    </lineage>
</organism>
<sequence>MLCTHLCRQCCKIGIKDTVGGVDVNGRHIERDKHAEERTDGVSESQNDHRPPKRHVVVLCDSGEK</sequence>
<dbReference type="AlphaFoldDB" id="A0A2P2MR62"/>